<accession>A0ACB8ZHS4</accession>
<proteinExistence type="predicted"/>
<reference evidence="2" key="1">
    <citation type="journal article" date="2022" name="Mol. Ecol. Resour.">
        <title>The genomes of chicory, endive, great burdock and yacon provide insights into Asteraceae palaeo-polyploidization history and plant inulin production.</title>
        <authorList>
            <person name="Fan W."/>
            <person name="Wang S."/>
            <person name="Wang H."/>
            <person name="Wang A."/>
            <person name="Jiang F."/>
            <person name="Liu H."/>
            <person name="Zhao H."/>
            <person name="Xu D."/>
            <person name="Zhang Y."/>
        </authorList>
    </citation>
    <scope>NUCLEOTIDE SEQUENCE [LARGE SCALE GENOMIC DNA]</scope>
    <source>
        <strain evidence="2">cv. Niubang</strain>
    </source>
</reference>
<evidence type="ECO:0000313" key="2">
    <source>
        <dbReference type="Proteomes" id="UP001055879"/>
    </source>
</evidence>
<reference evidence="1 2" key="2">
    <citation type="journal article" date="2022" name="Mol. Ecol. Resour.">
        <title>The genomes of chicory, endive, great burdock and yacon provide insights into Asteraceae paleo-polyploidization history and plant inulin production.</title>
        <authorList>
            <person name="Fan W."/>
            <person name="Wang S."/>
            <person name="Wang H."/>
            <person name="Wang A."/>
            <person name="Jiang F."/>
            <person name="Liu H."/>
            <person name="Zhao H."/>
            <person name="Xu D."/>
            <person name="Zhang Y."/>
        </authorList>
    </citation>
    <scope>NUCLEOTIDE SEQUENCE [LARGE SCALE GENOMIC DNA]</scope>
    <source>
        <strain evidence="2">cv. Niubang</strain>
    </source>
</reference>
<gene>
    <name evidence="1" type="ORF">L6452_29407</name>
</gene>
<comment type="caution">
    <text evidence="1">The sequence shown here is derived from an EMBL/GenBank/DDBJ whole genome shotgun (WGS) entry which is preliminary data.</text>
</comment>
<name>A0ACB8ZHS4_ARCLA</name>
<protein>
    <submittedName>
        <fullName evidence="1">Uncharacterized protein</fullName>
    </submittedName>
</protein>
<sequence length="81" mass="9191">MCKCNLVICFCIFTCICITIIQNLKSSSCKHYSKSNELRNKSEARCDNLLTVFTGAYLLQLCCDIVGIHRFDDNSKCDLDV</sequence>
<dbReference type="EMBL" id="CM042056">
    <property type="protein sequence ID" value="KAI3696828.1"/>
    <property type="molecule type" value="Genomic_DNA"/>
</dbReference>
<keyword evidence="2" id="KW-1185">Reference proteome</keyword>
<evidence type="ECO:0000313" key="1">
    <source>
        <dbReference type="EMBL" id="KAI3696828.1"/>
    </source>
</evidence>
<dbReference type="Proteomes" id="UP001055879">
    <property type="component" value="Linkage Group LG10"/>
</dbReference>
<organism evidence="1 2">
    <name type="scientific">Arctium lappa</name>
    <name type="common">Greater burdock</name>
    <name type="synonym">Lappa major</name>
    <dbReference type="NCBI Taxonomy" id="4217"/>
    <lineage>
        <taxon>Eukaryota</taxon>
        <taxon>Viridiplantae</taxon>
        <taxon>Streptophyta</taxon>
        <taxon>Embryophyta</taxon>
        <taxon>Tracheophyta</taxon>
        <taxon>Spermatophyta</taxon>
        <taxon>Magnoliopsida</taxon>
        <taxon>eudicotyledons</taxon>
        <taxon>Gunneridae</taxon>
        <taxon>Pentapetalae</taxon>
        <taxon>asterids</taxon>
        <taxon>campanulids</taxon>
        <taxon>Asterales</taxon>
        <taxon>Asteraceae</taxon>
        <taxon>Carduoideae</taxon>
        <taxon>Cardueae</taxon>
        <taxon>Arctiinae</taxon>
        <taxon>Arctium</taxon>
    </lineage>
</organism>